<dbReference type="GO" id="GO:0006950">
    <property type="term" value="P:response to stress"/>
    <property type="evidence" value="ECO:0007669"/>
    <property type="project" value="UniProtKB-ARBA"/>
</dbReference>
<evidence type="ECO:0000256" key="5">
    <source>
        <dbReference type="ARBA" id="ARBA00023136"/>
    </source>
</evidence>
<dbReference type="Proteomes" id="UP001458880">
    <property type="component" value="Unassembled WGS sequence"/>
</dbReference>
<evidence type="ECO:0000256" key="3">
    <source>
        <dbReference type="ARBA" id="ARBA00022490"/>
    </source>
</evidence>
<evidence type="ECO:0000256" key="10">
    <source>
        <dbReference type="RuleBase" id="RU004384"/>
    </source>
</evidence>
<dbReference type="GO" id="GO:0031410">
    <property type="term" value="C:cytoplasmic vesicle"/>
    <property type="evidence" value="ECO:0007669"/>
    <property type="project" value="UniProtKB-KW"/>
</dbReference>
<keyword evidence="3" id="KW-0963">Cytoplasm</keyword>
<accession>A0AAW1MNG7</accession>
<keyword evidence="12" id="KW-1185">Reference proteome</keyword>
<evidence type="ECO:0000256" key="1">
    <source>
        <dbReference type="ARBA" id="ARBA00004419"/>
    </source>
</evidence>
<dbReference type="AlphaFoldDB" id="A0AAW1MNG7"/>
<keyword evidence="6 9" id="KW-0449">Lipoprotein</keyword>
<evidence type="ECO:0000256" key="2">
    <source>
        <dbReference type="ARBA" id="ARBA00007293"/>
    </source>
</evidence>
<gene>
    <name evidence="11" type="ORF">QE152_g5909</name>
</gene>
<dbReference type="EMBL" id="JASPKY010000038">
    <property type="protein sequence ID" value="KAK9746747.1"/>
    <property type="molecule type" value="Genomic_DNA"/>
</dbReference>
<evidence type="ECO:0000256" key="6">
    <source>
        <dbReference type="ARBA" id="ARBA00023288"/>
    </source>
</evidence>
<reference evidence="11 12" key="1">
    <citation type="journal article" date="2024" name="BMC Genomics">
        <title>De novo assembly and annotation of Popillia japonica's genome with initial clues to its potential as an invasive pest.</title>
        <authorList>
            <person name="Cucini C."/>
            <person name="Boschi S."/>
            <person name="Funari R."/>
            <person name="Cardaioli E."/>
            <person name="Iannotti N."/>
            <person name="Marturano G."/>
            <person name="Paoli F."/>
            <person name="Bruttini M."/>
            <person name="Carapelli A."/>
            <person name="Frati F."/>
            <person name="Nardi F."/>
        </authorList>
    </citation>
    <scope>NUCLEOTIDE SEQUENCE [LARGE SCALE GENOMIC DNA]</scope>
    <source>
        <strain evidence="11">DMR45628</strain>
    </source>
</reference>
<keyword evidence="7" id="KW-0968">Cytoplasmic vesicle</keyword>
<feature type="lipid moiety-binding region" description="Phosphatidylserine amidated glycine; alternate" evidence="9">
    <location>
        <position position="179"/>
    </location>
</feature>
<sequence>MFSRGTFISSLCNCKENDRTNICTFKTAVAKTIDMNKNKHDINANINEKKDPKRNKPYEIRKEEVLAIRNRFPTKIPIIVQRFSKETNLPQLDKTKFLVPQELTMSQFVTIIRNRTHIKSTQSLYLLVNNRSLNTIPIPLSQQPISYGFLYITYAEVYSEHAGVDGFLYITYASQETFGDCMRQHLIGKKDPRTLRKNPIK</sequence>
<evidence type="ECO:0000256" key="4">
    <source>
        <dbReference type="ARBA" id="ARBA00023006"/>
    </source>
</evidence>
<dbReference type="PANTHER" id="PTHR10969">
    <property type="entry name" value="MICROTUBULE-ASSOCIATED PROTEINS 1A/1B LIGHT CHAIN 3-RELATED"/>
    <property type="match status" value="1"/>
</dbReference>
<evidence type="ECO:0000313" key="11">
    <source>
        <dbReference type="EMBL" id="KAK9746747.1"/>
    </source>
</evidence>
<dbReference type="FunFam" id="3.10.20.90:FF:000149">
    <property type="entry name" value="microtubule-associated proteins 1A/1B light chain 3C"/>
    <property type="match status" value="1"/>
</dbReference>
<evidence type="ECO:0000313" key="12">
    <source>
        <dbReference type="Proteomes" id="UP001458880"/>
    </source>
</evidence>
<dbReference type="Gene3D" id="3.10.20.90">
    <property type="entry name" value="Phosphatidylinositol 3-kinase Catalytic Subunit, Chain A, domain 1"/>
    <property type="match status" value="1"/>
</dbReference>
<organism evidence="11 12">
    <name type="scientific">Popillia japonica</name>
    <name type="common">Japanese beetle</name>
    <dbReference type="NCBI Taxonomy" id="7064"/>
    <lineage>
        <taxon>Eukaryota</taxon>
        <taxon>Metazoa</taxon>
        <taxon>Ecdysozoa</taxon>
        <taxon>Arthropoda</taxon>
        <taxon>Hexapoda</taxon>
        <taxon>Insecta</taxon>
        <taxon>Pterygota</taxon>
        <taxon>Neoptera</taxon>
        <taxon>Endopterygota</taxon>
        <taxon>Coleoptera</taxon>
        <taxon>Polyphaga</taxon>
        <taxon>Scarabaeiformia</taxon>
        <taxon>Scarabaeidae</taxon>
        <taxon>Rutelinae</taxon>
        <taxon>Popillia</taxon>
    </lineage>
</organism>
<evidence type="ECO:0000256" key="8">
    <source>
        <dbReference type="ARBA" id="ARBA00037868"/>
    </source>
</evidence>
<dbReference type="InterPro" id="IPR004241">
    <property type="entry name" value="Atg8-like"/>
</dbReference>
<evidence type="ECO:0000256" key="9">
    <source>
        <dbReference type="PIRSR" id="PIRSR604241-50"/>
    </source>
</evidence>
<comment type="caution">
    <text evidence="11">The sequence shown here is derived from an EMBL/GenBank/DDBJ whole genome shotgun (WGS) entry which is preliminary data.</text>
</comment>
<dbReference type="Pfam" id="PF02991">
    <property type="entry name" value="ATG8"/>
    <property type="match status" value="1"/>
</dbReference>
<proteinExistence type="inferred from homology"/>
<dbReference type="GO" id="GO:0016236">
    <property type="term" value="P:macroautophagy"/>
    <property type="evidence" value="ECO:0007669"/>
    <property type="project" value="UniProtKB-ARBA"/>
</dbReference>
<name>A0AAW1MNG7_POPJA</name>
<protein>
    <submittedName>
        <fullName evidence="11">Autophagy protein Atg8 ubiquitin like</fullName>
    </submittedName>
</protein>
<comment type="similarity">
    <text evidence="2 10">Belongs to the ATG8 family.</text>
</comment>
<evidence type="ECO:0000256" key="7">
    <source>
        <dbReference type="ARBA" id="ARBA00023329"/>
    </source>
</evidence>
<keyword evidence="4 10" id="KW-0072">Autophagy</keyword>
<comment type="subcellular location">
    <subcellularLocation>
        <location evidence="1">Cytoplasmic vesicle</location>
        <location evidence="1">Autophagosome</location>
    </subcellularLocation>
    <subcellularLocation>
        <location evidence="8">Endomembrane system</location>
        <topology evidence="8">Lipid-anchor</topology>
    </subcellularLocation>
</comment>
<dbReference type="SUPFAM" id="SSF54236">
    <property type="entry name" value="Ubiquitin-like"/>
    <property type="match status" value="1"/>
</dbReference>
<keyword evidence="5" id="KW-0472">Membrane</keyword>
<dbReference type="InterPro" id="IPR029071">
    <property type="entry name" value="Ubiquitin-like_domsf"/>
</dbReference>
<dbReference type="GO" id="GO:0012505">
    <property type="term" value="C:endomembrane system"/>
    <property type="evidence" value="ECO:0007669"/>
    <property type="project" value="UniProtKB-SubCell"/>
</dbReference>
<dbReference type="GO" id="GO:0005776">
    <property type="term" value="C:autophagosome"/>
    <property type="evidence" value="ECO:0007669"/>
    <property type="project" value="UniProtKB-SubCell"/>
</dbReference>